<feature type="transmembrane region" description="Helical" evidence="6">
    <location>
        <begin position="7"/>
        <end position="25"/>
    </location>
</feature>
<evidence type="ECO:0000256" key="1">
    <source>
        <dbReference type="ARBA" id="ARBA00004651"/>
    </source>
</evidence>
<feature type="transmembrane region" description="Helical" evidence="6">
    <location>
        <begin position="169"/>
        <end position="192"/>
    </location>
</feature>
<sequence length="326" mass="37011">MKILKKILQLALPFAFGLGILWWMYRGTDWRDFFRSVFGEMKWGWMLFSFVFGILAQQIRAWRWKMALEPLGEHPRRSSCENAIFISYAASLVIPRVGEVTRCGTLKKYDGISFTKSLGTVVTERMVDSLVMLLLTATAFLCQIPVFLKFLRTTGMDFRGFFGQFTSTGYLVTVLCLIMAVGACVFLLRRYYSRGRDLLKDLWAGALSLKDVRNLPLYILMSFGINLCYFLHFYIAFFCFNFTSGISPIEAFLIYCVGMFAVLVPTPNGAGPWHFAVKTMLVLYGVAEKEAILFALVVHTLQTGLVVLLGAFGFARLSMKSKNEKD</sequence>
<keyword evidence="3 6" id="KW-0812">Transmembrane</keyword>
<dbReference type="Proteomes" id="UP000541425">
    <property type="component" value="Unassembled WGS sequence"/>
</dbReference>
<dbReference type="PANTHER" id="PTHR39087:SF2">
    <property type="entry name" value="UPF0104 MEMBRANE PROTEIN MJ1595"/>
    <property type="match status" value="1"/>
</dbReference>
<evidence type="ECO:0000256" key="6">
    <source>
        <dbReference type="SAM" id="Phobius"/>
    </source>
</evidence>
<evidence type="ECO:0000256" key="5">
    <source>
        <dbReference type="ARBA" id="ARBA00023136"/>
    </source>
</evidence>
<accession>A0A7W5XWZ6</accession>
<evidence type="ECO:0000313" key="7">
    <source>
        <dbReference type="EMBL" id="MBB3701753.1"/>
    </source>
</evidence>
<organism evidence="7 8">
    <name type="scientific">Alloprevotella rava</name>
    <dbReference type="NCBI Taxonomy" id="671218"/>
    <lineage>
        <taxon>Bacteria</taxon>
        <taxon>Pseudomonadati</taxon>
        <taxon>Bacteroidota</taxon>
        <taxon>Bacteroidia</taxon>
        <taxon>Bacteroidales</taxon>
        <taxon>Prevotellaceae</taxon>
        <taxon>Alloprevotella</taxon>
    </lineage>
</organism>
<comment type="subcellular location">
    <subcellularLocation>
        <location evidence="1">Cell membrane</location>
        <topology evidence="1">Multi-pass membrane protein</topology>
    </subcellularLocation>
</comment>
<dbReference type="Pfam" id="PF03706">
    <property type="entry name" value="LPG_synthase_TM"/>
    <property type="match status" value="1"/>
</dbReference>
<proteinExistence type="predicted"/>
<keyword evidence="4 6" id="KW-1133">Transmembrane helix</keyword>
<reference evidence="7 8" key="1">
    <citation type="submission" date="2020-08" db="EMBL/GenBank/DDBJ databases">
        <title>Genomic Encyclopedia of Type Strains, Phase IV (KMG-IV): sequencing the most valuable type-strain genomes for metagenomic binning, comparative biology and taxonomic classification.</title>
        <authorList>
            <person name="Goeker M."/>
        </authorList>
    </citation>
    <scope>NUCLEOTIDE SEQUENCE [LARGE SCALE GENOMIC DNA]</scope>
    <source>
        <strain evidence="7 8">DSM 22548</strain>
    </source>
</reference>
<evidence type="ECO:0000256" key="3">
    <source>
        <dbReference type="ARBA" id="ARBA00022692"/>
    </source>
</evidence>
<feature type="transmembrane region" description="Helical" evidence="6">
    <location>
        <begin position="291"/>
        <end position="315"/>
    </location>
</feature>
<evidence type="ECO:0000256" key="4">
    <source>
        <dbReference type="ARBA" id="ARBA00022989"/>
    </source>
</evidence>
<dbReference type="GO" id="GO:0005886">
    <property type="term" value="C:plasma membrane"/>
    <property type="evidence" value="ECO:0007669"/>
    <property type="project" value="UniProtKB-SubCell"/>
</dbReference>
<dbReference type="NCBIfam" id="TIGR00374">
    <property type="entry name" value="flippase-like domain"/>
    <property type="match status" value="1"/>
</dbReference>
<evidence type="ECO:0000313" key="8">
    <source>
        <dbReference type="Proteomes" id="UP000541425"/>
    </source>
</evidence>
<dbReference type="PANTHER" id="PTHR39087">
    <property type="entry name" value="UPF0104 MEMBRANE PROTEIN MJ1595"/>
    <property type="match status" value="1"/>
</dbReference>
<dbReference type="InterPro" id="IPR022791">
    <property type="entry name" value="L-PG_synthase/AglD"/>
</dbReference>
<feature type="transmembrane region" description="Helical" evidence="6">
    <location>
        <begin position="217"/>
        <end position="240"/>
    </location>
</feature>
<evidence type="ECO:0000256" key="2">
    <source>
        <dbReference type="ARBA" id="ARBA00022475"/>
    </source>
</evidence>
<dbReference type="RefSeq" id="WP_183693760.1">
    <property type="nucleotide sequence ID" value="NZ_JACICA010000001.1"/>
</dbReference>
<dbReference type="EMBL" id="JACICA010000001">
    <property type="protein sequence ID" value="MBB3701753.1"/>
    <property type="molecule type" value="Genomic_DNA"/>
</dbReference>
<dbReference type="AlphaFoldDB" id="A0A7W5XWZ6"/>
<name>A0A7W5XWZ6_9BACT</name>
<keyword evidence="2" id="KW-1003">Cell membrane</keyword>
<keyword evidence="5 6" id="KW-0472">Membrane</keyword>
<feature type="transmembrane region" description="Helical" evidence="6">
    <location>
        <begin position="45"/>
        <end position="62"/>
    </location>
</feature>
<comment type="caution">
    <text evidence="7">The sequence shown here is derived from an EMBL/GenBank/DDBJ whole genome shotgun (WGS) entry which is preliminary data.</text>
</comment>
<feature type="transmembrane region" description="Helical" evidence="6">
    <location>
        <begin position="252"/>
        <end position="271"/>
    </location>
</feature>
<gene>
    <name evidence="7" type="ORF">FHS60_000195</name>
</gene>
<feature type="transmembrane region" description="Helical" evidence="6">
    <location>
        <begin position="130"/>
        <end position="148"/>
    </location>
</feature>
<protein>
    <submittedName>
        <fullName evidence="7">Uncharacterized protein</fullName>
    </submittedName>
</protein>